<dbReference type="Pfam" id="PF05954">
    <property type="entry name" value="Phage_GPD"/>
    <property type="match status" value="1"/>
</dbReference>
<evidence type="ECO:0000256" key="1">
    <source>
        <dbReference type="ARBA" id="ARBA00004613"/>
    </source>
</evidence>
<feature type="domain" description="Gp5/Type VI secretion system Vgr C-terminal trimerisation" evidence="5">
    <location>
        <begin position="503"/>
        <end position="613"/>
    </location>
</feature>
<dbReference type="Proteomes" id="UP000001025">
    <property type="component" value="Chromosome"/>
</dbReference>
<dbReference type="STRING" id="243090.RB9699"/>
<evidence type="ECO:0000259" key="4">
    <source>
        <dbReference type="Pfam" id="PF04717"/>
    </source>
</evidence>
<dbReference type="InterPro" id="IPR006533">
    <property type="entry name" value="T6SS_Vgr_RhsGE"/>
</dbReference>
<gene>
    <name evidence="6" type="ordered locus">RB9699</name>
</gene>
<dbReference type="SUPFAM" id="SSF69349">
    <property type="entry name" value="Phage fibre proteins"/>
    <property type="match status" value="1"/>
</dbReference>
<dbReference type="GO" id="GO:0005576">
    <property type="term" value="C:extracellular region"/>
    <property type="evidence" value="ECO:0007669"/>
    <property type="project" value="UniProtKB-SubCell"/>
</dbReference>
<keyword evidence="3" id="KW-0964">Secreted</keyword>
<dbReference type="Pfam" id="PF04717">
    <property type="entry name" value="Phage_base_V"/>
    <property type="match status" value="1"/>
</dbReference>
<dbReference type="NCBIfam" id="TIGR01646">
    <property type="entry name" value="vgr_GE"/>
    <property type="match status" value="1"/>
</dbReference>
<comment type="similarity">
    <text evidence="2">Belongs to the VgrG protein family.</text>
</comment>
<keyword evidence="7" id="KW-1185">Reference proteome</keyword>
<evidence type="ECO:0000313" key="6">
    <source>
        <dbReference type="EMBL" id="CAD76412.1"/>
    </source>
</evidence>
<organism evidence="6 7">
    <name type="scientific">Rhodopirellula baltica (strain DSM 10527 / NCIMB 13988 / SH1)</name>
    <dbReference type="NCBI Taxonomy" id="243090"/>
    <lineage>
        <taxon>Bacteria</taxon>
        <taxon>Pseudomonadati</taxon>
        <taxon>Planctomycetota</taxon>
        <taxon>Planctomycetia</taxon>
        <taxon>Pirellulales</taxon>
        <taxon>Pirellulaceae</taxon>
        <taxon>Rhodopirellula</taxon>
    </lineage>
</organism>
<evidence type="ECO:0000259" key="5">
    <source>
        <dbReference type="Pfam" id="PF22178"/>
    </source>
</evidence>
<dbReference type="HOGENOM" id="CLU_004121_7_3_0"/>
<protein>
    <submittedName>
        <fullName evidence="6">Uncharacterized protein</fullName>
    </submittedName>
</protein>
<sequence length="697" mass="76080">MLLAEVLGFTEKLPAPMSATANSFSSVAQHFIVMTLTQANRPIAVSTPLDDDALVLTGVSWTEQLGRPFGGTLDLVSSEGDIDPLDLLKQPVSIRIGDADDSPEYLHGYVTRFGQVGTNAGLYQYHATLAPWMGLLRHVGGSQVFQQQTVVEIAKAVIEARGFTGELEDRLTQTYRQRAYCVQYGESDFQFLSRLFEEEGIYYFFEYTQDQHTMVLCDDVSAHQASTSFDSLPYHAVEQPGTETCLSQWTYERDFNTASYVLRDYDFQKPRAEMTVRQNASDTASDWEWYEFPGQFFETDDGQHYARVLTEAATSDQHAAAVDVSTPSVIAGNLLTMTSHPVDDLNQEYLIVGRHLMMTAGDVSAGGGGAHSFHLSNRLQLLPSSIPYRSRQTTARPVMRGPQIATVVGPDGEEIWTDAYGRIKVQFAWDLVGTGDDSSSCWIRVTQPWTGKGWGAVSIPRVGEEVIVAFLDGNVDRPIVTGRVFNADRMPPEDLADGQAKTIFRTRSTKEGDTNCFHELTFDDTKDAEQIYLHSERDFVRVVENDDSLKVGFDKSDSGDQTIEIYNDQNVQIGVGSGSGSQTTEIGQDRTTTIDAGDDNLTIKQGDQNVSVESGAITIEAATSITLKCGQSSIELTPSGINIQATEIAIKGDAKISMAAPEIEAAADASMTLKGSATAELSSGGSLTVKGAIVQIN</sequence>
<dbReference type="InterPro" id="IPR050708">
    <property type="entry name" value="T6SS_VgrG/RHS"/>
</dbReference>
<dbReference type="EnsemblBacteria" id="CAD76412">
    <property type="protein sequence ID" value="CAD76412"/>
    <property type="gene ID" value="RB9699"/>
</dbReference>
<dbReference type="AlphaFoldDB" id="Q7UL66"/>
<dbReference type="InParanoid" id="Q7UL66"/>
<dbReference type="eggNOG" id="COG3501">
    <property type="taxonomic scope" value="Bacteria"/>
</dbReference>
<dbReference type="InterPro" id="IPR054030">
    <property type="entry name" value="Gp5_Vgr_C"/>
</dbReference>
<reference evidence="6 7" key="1">
    <citation type="journal article" date="2003" name="Proc. Natl. Acad. Sci. U.S.A.">
        <title>Complete genome sequence of the marine planctomycete Pirellula sp. strain 1.</title>
        <authorList>
            <person name="Gloeckner F.O."/>
            <person name="Kube M."/>
            <person name="Bauer M."/>
            <person name="Teeling H."/>
            <person name="Lombardot T."/>
            <person name="Ludwig W."/>
            <person name="Gade D."/>
            <person name="Beck A."/>
            <person name="Borzym K."/>
            <person name="Heitmann K."/>
            <person name="Rabus R."/>
            <person name="Schlesner H."/>
            <person name="Amann R."/>
            <person name="Reinhardt R."/>
        </authorList>
    </citation>
    <scope>NUCLEOTIDE SEQUENCE [LARGE SCALE GENOMIC DNA]</scope>
    <source>
        <strain evidence="7">DSM 10527 / NCIMB 13988 / SH1</strain>
    </source>
</reference>
<dbReference type="SUPFAM" id="SSF69255">
    <property type="entry name" value="gp5 N-terminal domain-like"/>
    <property type="match status" value="1"/>
</dbReference>
<evidence type="ECO:0000313" key="7">
    <source>
        <dbReference type="Proteomes" id="UP000001025"/>
    </source>
</evidence>
<dbReference type="EMBL" id="BX294150">
    <property type="protein sequence ID" value="CAD76412.1"/>
    <property type="molecule type" value="Genomic_DNA"/>
</dbReference>
<dbReference type="Gene3D" id="2.40.50.230">
    <property type="entry name" value="Gp5 N-terminal domain"/>
    <property type="match status" value="1"/>
</dbReference>
<dbReference type="NCBIfam" id="TIGR03361">
    <property type="entry name" value="VI_Rhs_Vgr"/>
    <property type="match status" value="1"/>
</dbReference>
<proteinExistence type="inferred from homology"/>
<dbReference type="PATRIC" id="fig|243090.15.peg.4665"/>
<dbReference type="PANTHER" id="PTHR32305">
    <property type="match status" value="1"/>
</dbReference>
<dbReference type="SUPFAM" id="SSF69279">
    <property type="entry name" value="Phage tail proteins"/>
    <property type="match status" value="2"/>
</dbReference>
<dbReference type="InterPro" id="IPR006531">
    <property type="entry name" value="Gp5/Vgr_OB"/>
</dbReference>
<evidence type="ECO:0000256" key="2">
    <source>
        <dbReference type="ARBA" id="ARBA00005558"/>
    </source>
</evidence>
<dbReference type="KEGG" id="rba:RB9699"/>
<dbReference type="Gene3D" id="2.30.110.50">
    <property type="match status" value="1"/>
</dbReference>
<dbReference type="InterPro" id="IPR037026">
    <property type="entry name" value="Vgr_OB-fold_dom_sf"/>
</dbReference>
<feature type="domain" description="Gp5/Type VI secretion system Vgr protein OB-fold" evidence="4">
    <location>
        <begin position="418"/>
        <end position="485"/>
    </location>
</feature>
<accession>Q7UL66</accession>
<dbReference type="Pfam" id="PF22178">
    <property type="entry name" value="Gp5_trimer_C"/>
    <property type="match status" value="1"/>
</dbReference>
<dbReference type="InterPro" id="IPR017847">
    <property type="entry name" value="T6SS_RhsGE_Vgr_subset"/>
</dbReference>
<comment type="subcellular location">
    <subcellularLocation>
        <location evidence="1">Secreted</location>
    </subcellularLocation>
</comment>
<evidence type="ECO:0000256" key="3">
    <source>
        <dbReference type="ARBA" id="ARBA00022525"/>
    </source>
</evidence>
<dbReference type="PANTHER" id="PTHR32305:SF15">
    <property type="entry name" value="PROTEIN RHSA-RELATED"/>
    <property type="match status" value="1"/>
</dbReference>
<dbReference type="OrthoDB" id="9762420at2"/>
<dbReference type="Gene3D" id="3.55.50.10">
    <property type="entry name" value="Baseplate protein-like domains"/>
    <property type="match status" value="1"/>
</dbReference>
<dbReference type="Gene3D" id="4.10.220.110">
    <property type="match status" value="1"/>
</dbReference>
<name>Q7UL66_RHOBA</name>